<keyword evidence="1" id="KW-0472">Membrane</keyword>
<keyword evidence="1" id="KW-1133">Transmembrane helix</keyword>
<dbReference type="Proteomes" id="UP000035929">
    <property type="component" value="Unassembled WGS sequence"/>
</dbReference>
<reference evidence="2 3" key="1">
    <citation type="submission" date="2015-03" db="EMBL/GenBank/DDBJ databases">
        <title>Genome sequencing of Methylobacterium aquaticum DSM16371 type strain.</title>
        <authorList>
            <person name="Chaudhry V."/>
            <person name="Patil P.B."/>
        </authorList>
    </citation>
    <scope>NUCLEOTIDE SEQUENCE [LARGE SCALE GENOMIC DNA]</scope>
    <source>
        <strain evidence="2 3">DSM 16371</strain>
    </source>
</reference>
<keyword evidence="1" id="KW-0812">Transmembrane</keyword>
<organism evidence="2 3">
    <name type="scientific">Methylobacterium aquaticum</name>
    <dbReference type="NCBI Taxonomy" id="270351"/>
    <lineage>
        <taxon>Bacteria</taxon>
        <taxon>Pseudomonadati</taxon>
        <taxon>Pseudomonadota</taxon>
        <taxon>Alphaproteobacteria</taxon>
        <taxon>Hyphomicrobiales</taxon>
        <taxon>Methylobacteriaceae</taxon>
        <taxon>Methylobacterium</taxon>
    </lineage>
</organism>
<evidence type="ECO:0000313" key="3">
    <source>
        <dbReference type="Proteomes" id="UP000035929"/>
    </source>
</evidence>
<evidence type="ECO:0000256" key="1">
    <source>
        <dbReference type="SAM" id="Phobius"/>
    </source>
</evidence>
<name>A0A0J6SKV9_9HYPH</name>
<accession>A0A0J6SKV9</accession>
<sequence length="335" mass="35182">MLNPRGRYVVQEADGSIVPFNRDGYQSVSSLSGSVRRSGYSLAVIDRIGAVEFDATLAFGHVHSTTRQDTMARMSEYEASRVAAPVVAKHAPAAPCYHCRGTGEDTGADGRIIDCRDCGGTGEEETFLPEEDDDAPTPLPCHLIPTPNGRFAFVGRVPADLACEASDPRYIEDARQCGPAIAARIAAREGGTFQILSWESEADAYAYAAGLGYDVPRSAVPALPPVIDDSPAHPAPVPTTATDDVRPVVAAAEPVSSARFRPAAVSFGLFLLAVLATAAFVTSWGRVASAHAGALRCDRLASQGAHAWQVEAARLTAMTGSRHTVGSLSASCASR</sequence>
<dbReference type="EMBL" id="LABX01000106">
    <property type="protein sequence ID" value="KMO34304.1"/>
    <property type="molecule type" value="Genomic_DNA"/>
</dbReference>
<evidence type="ECO:0000313" key="2">
    <source>
        <dbReference type="EMBL" id="KMO34304.1"/>
    </source>
</evidence>
<dbReference type="PATRIC" id="fig|270351.6.peg.330"/>
<dbReference type="AlphaFoldDB" id="A0A0J6SKV9"/>
<gene>
    <name evidence="2" type="ORF">VP06_14635</name>
</gene>
<protein>
    <submittedName>
        <fullName evidence="2">Uncharacterized protein</fullName>
    </submittedName>
</protein>
<comment type="caution">
    <text evidence="2">The sequence shown here is derived from an EMBL/GenBank/DDBJ whole genome shotgun (WGS) entry which is preliminary data.</text>
</comment>
<feature type="transmembrane region" description="Helical" evidence="1">
    <location>
        <begin position="263"/>
        <end position="281"/>
    </location>
</feature>
<proteinExistence type="predicted"/>